<evidence type="ECO:0000256" key="4">
    <source>
        <dbReference type="ARBA" id="ARBA00023125"/>
    </source>
</evidence>
<organism evidence="10 11">
    <name type="scientific">Diplodia seriata</name>
    <dbReference type="NCBI Taxonomy" id="420778"/>
    <lineage>
        <taxon>Eukaryota</taxon>
        <taxon>Fungi</taxon>
        <taxon>Dikarya</taxon>
        <taxon>Ascomycota</taxon>
        <taxon>Pezizomycotina</taxon>
        <taxon>Dothideomycetes</taxon>
        <taxon>Dothideomycetes incertae sedis</taxon>
        <taxon>Botryosphaeriales</taxon>
        <taxon>Botryosphaeriaceae</taxon>
        <taxon>Diplodia</taxon>
    </lineage>
</organism>
<proteinExistence type="inferred from homology"/>
<comment type="similarity">
    <text evidence="2">Belongs to the bZIP family.</text>
</comment>
<evidence type="ECO:0000256" key="6">
    <source>
        <dbReference type="ARBA" id="ARBA00023230"/>
    </source>
</evidence>
<dbReference type="Proteomes" id="UP000190776">
    <property type="component" value="Unassembled WGS sequence"/>
</dbReference>
<evidence type="ECO:0000256" key="1">
    <source>
        <dbReference type="ARBA" id="ARBA00004123"/>
    </source>
</evidence>
<dbReference type="SUPFAM" id="SSF57959">
    <property type="entry name" value="Leucine zipper domain"/>
    <property type="match status" value="1"/>
</dbReference>
<keyword evidence="4" id="KW-0238">DNA-binding</keyword>
<keyword evidence="7" id="KW-0539">Nucleus</keyword>
<dbReference type="AlphaFoldDB" id="A0A1S8B361"/>
<dbReference type="GO" id="GO:0000981">
    <property type="term" value="F:DNA-binding transcription factor activity, RNA polymerase II-specific"/>
    <property type="evidence" value="ECO:0007669"/>
    <property type="project" value="InterPro"/>
</dbReference>
<dbReference type="GO" id="GO:0045944">
    <property type="term" value="P:positive regulation of transcription by RNA polymerase II"/>
    <property type="evidence" value="ECO:0007669"/>
    <property type="project" value="InterPro"/>
</dbReference>
<feature type="compositionally biased region" description="Polar residues" evidence="8">
    <location>
        <begin position="249"/>
        <end position="262"/>
    </location>
</feature>
<dbReference type="PANTHER" id="PTHR46714">
    <property type="entry name" value="TRANSCRIPTIONAL ACTIVATOR HAC1"/>
    <property type="match status" value="1"/>
</dbReference>
<feature type="compositionally biased region" description="Polar residues" evidence="8">
    <location>
        <begin position="227"/>
        <end position="241"/>
    </location>
</feature>
<dbReference type="GO" id="GO:0003677">
    <property type="term" value="F:DNA binding"/>
    <property type="evidence" value="ECO:0007669"/>
    <property type="project" value="UniProtKB-KW"/>
</dbReference>
<dbReference type="PANTHER" id="PTHR46714:SF6">
    <property type="entry name" value="TRANSCRIPTIONAL ACTIVATOR HAC1"/>
    <property type="match status" value="1"/>
</dbReference>
<feature type="region of interest" description="Disordered" evidence="8">
    <location>
        <begin position="1"/>
        <end position="129"/>
    </location>
</feature>
<evidence type="ECO:0000313" key="11">
    <source>
        <dbReference type="Proteomes" id="UP000190776"/>
    </source>
</evidence>
<reference evidence="10 11" key="1">
    <citation type="submission" date="2017-01" db="EMBL/GenBank/DDBJ databases">
        <title>Draft genome sequence of Diplodia seriata F98.1, a fungal species involved in grapevine trunk diseases.</title>
        <authorList>
            <person name="Robert-Siegwald G."/>
            <person name="Vallet J."/>
            <person name="Abou-Mansour E."/>
            <person name="Xu J."/>
            <person name="Rey P."/>
            <person name="Bertsch C."/>
            <person name="Rego C."/>
            <person name="Larignon P."/>
            <person name="Fontaine F."/>
            <person name="Lebrun M.-H."/>
        </authorList>
    </citation>
    <scope>NUCLEOTIDE SEQUENCE [LARGE SCALE GENOMIC DNA]</scope>
    <source>
        <strain evidence="10 11">F98.1</strain>
    </source>
</reference>
<name>A0A1S8B361_9PEZI</name>
<dbReference type="GO" id="GO:0006986">
    <property type="term" value="P:response to unfolded protein"/>
    <property type="evidence" value="ECO:0007669"/>
    <property type="project" value="UniProtKB-KW"/>
</dbReference>
<protein>
    <submittedName>
        <fullName evidence="10">Transcriptional activator hacA</fullName>
    </submittedName>
</protein>
<gene>
    <name evidence="10" type="ORF">BK809_0006152</name>
</gene>
<feature type="compositionally biased region" description="Low complexity" evidence="8">
    <location>
        <begin position="198"/>
        <end position="216"/>
    </location>
</feature>
<feature type="compositionally biased region" description="Basic and acidic residues" evidence="8">
    <location>
        <begin position="98"/>
        <end position="108"/>
    </location>
</feature>
<evidence type="ECO:0000313" key="10">
    <source>
        <dbReference type="EMBL" id="OMP81843.1"/>
    </source>
</evidence>
<keyword evidence="6" id="KW-0834">Unfolded protein response</keyword>
<feature type="compositionally biased region" description="Basic and acidic residues" evidence="8">
    <location>
        <begin position="120"/>
        <end position="129"/>
    </location>
</feature>
<evidence type="ECO:0000256" key="3">
    <source>
        <dbReference type="ARBA" id="ARBA00023015"/>
    </source>
</evidence>
<dbReference type="InterPro" id="IPR004827">
    <property type="entry name" value="bZIP"/>
</dbReference>
<dbReference type="PROSITE" id="PS00036">
    <property type="entry name" value="BZIP_BASIC"/>
    <property type="match status" value="1"/>
</dbReference>
<evidence type="ECO:0000256" key="2">
    <source>
        <dbReference type="ARBA" id="ARBA00007163"/>
    </source>
</evidence>
<feature type="domain" description="BZIP" evidence="9">
    <location>
        <begin position="104"/>
        <end position="167"/>
    </location>
</feature>
<dbReference type="InterPro" id="IPR044280">
    <property type="entry name" value="Hac1/HY5"/>
</dbReference>
<dbReference type="STRING" id="420778.A0A1S8B361"/>
<feature type="compositionally biased region" description="Low complexity" evidence="8">
    <location>
        <begin position="43"/>
        <end position="67"/>
    </location>
</feature>
<evidence type="ECO:0000256" key="5">
    <source>
        <dbReference type="ARBA" id="ARBA00023163"/>
    </source>
</evidence>
<accession>A0A1S8B361</accession>
<feature type="compositionally biased region" description="Polar residues" evidence="8">
    <location>
        <begin position="1"/>
        <end position="15"/>
    </location>
</feature>
<dbReference type="EMBL" id="MSZU01000114">
    <property type="protein sequence ID" value="OMP81843.1"/>
    <property type="molecule type" value="Genomic_DNA"/>
</dbReference>
<comment type="subcellular location">
    <subcellularLocation>
        <location evidence="1">Nucleus</location>
    </subcellularLocation>
</comment>
<comment type="caution">
    <text evidence="10">The sequence shown here is derived from an EMBL/GenBank/DDBJ whole genome shotgun (WGS) entry which is preliminary data.</text>
</comment>
<keyword evidence="3" id="KW-0805">Transcription regulation</keyword>
<dbReference type="PROSITE" id="PS50217">
    <property type="entry name" value="BZIP"/>
    <property type="match status" value="1"/>
</dbReference>
<evidence type="ECO:0000259" key="9">
    <source>
        <dbReference type="PROSITE" id="PS50217"/>
    </source>
</evidence>
<dbReference type="GO" id="GO:0005634">
    <property type="term" value="C:nucleus"/>
    <property type="evidence" value="ECO:0007669"/>
    <property type="project" value="UniProtKB-SubCell"/>
</dbReference>
<dbReference type="SMART" id="SM00338">
    <property type="entry name" value="BRLZ"/>
    <property type="match status" value="1"/>
</dbReference>
<keyword evidence="5" id="KW-0804">Transcription</keyword>
<feature type="region of interest" description="Disordered" evidence="8">
    <location>
        <begin position="182"/>
        <end position="290"/>
    </location>
</feature>
<dbReference type="InterPro" id="IPR046347">
    <property type="entry name" value="bZIP_sf"/>
</dbReference>
<evidence type="ECO:0000256" key="8">
    <source>
        <dbReference type="SAM" id="MobiDB-lite"/>
    </source>
</evidence>
<evidence type="ECO:0000256" key="7">
    <source>
        <dbReference type="ARBA" id="ARBA00023242"/>
    </source>
</evidence>
<sequence length="481" mass="52877">MDAEQSSYTFSNPAITATPLDFSMLTPPASDIPTTIKMEDLHSASSPQAVPEAAAAAPATPSASTSSNTHKSQPKKRKSWGQVLPEPKTNLPPRKRAKTADEKEQRRIERVKRNRLAAHNSRERKREEMERLTAERDHWKNSLDRFFTYTKQLEDQISWYRSRTTEQLPILPRIIDGIEMPPATMFSPAPSPSPAPTSAPANTAPTSTPATVTTSADKMKMEREGSVASTTINPREASFTSPAMKAESSFGSPAMNNSSYASPESMEDYDSPINSSSQPPTPRNDDLSFVEPDQTQHSAAMLCDLQCRSASSLASSTTIPASLLTFPWAITCLIILNLRLSSMTLLSSSICQRTLQIIQRAASSTPLSPQTQWDPSAFLSTLVQSLMTCTPTQAQQFLLATGLAPLRKPSFRVAGKASGSSGIFRERDTRRAVRQFRRLSSSIIDKERRTVRRQCAGRGLVQDSGHFWQDGLGQNDLSTRV</sequence>
<dbReference type="OrthoDB" id="674948at2759"/>